<dbReference type="EMBL" id="JACXAF010000003">
    <property type="protein sequence ID" value="MBD1388441.1"/>
    <property type="molecule type" value="Genomic_DNA"/>
</dbReference>
<keyword evidence="2" id="KW-1185">Reference proteome</keyword>
<accession>A0A8J6UF48</accession>
<reference evidence="1" key="1">
    <citation type="submission" date="2020-09" db="EMBL/GenBank/DDBJ databases">
        <title>A novel bacterium of genus Neiella, isolated from South China Sea.</title>
        <authorList>
            <person name="Huang H."/>
            <person name="Mo K."/>
            <person name="Hu Y."/>
        </authorList>
    </citation>
    <scope>NUCLEOTIDE SEQUENCE</scope>
    <source>
        <strain evidence="1">HB171785</strain>
    </source>
</reference>
<dbReference type="AlphaFoldDB" id="A0A8J6UF48"/>
<gene>
    <name evidence="1" type="ORF">IC617_03285</name>
</gene>
<evidence type="ECO:0000313" key="1">
    <source>
        <dbReference type="EMBL" id="MBD1388441.1"/>
    </source>
</evidence>
<sequence length="107" mass="12414">MTQLKFLKPAFNDNHKTLKSQPIFPKIILKTPTNFFQSFEKPLPQHELAMRPSYKTAIAFDFQNYESLLPVSPSSARHNQSSQLALEQVWTPTEKTQMKQRASYEIS</sequence>
<proteinExistence type="predicted"/>
<protein>
    <submittedName>
        <fullName evidence="1">Uncharacterized protein</fullName>
    </submittedName>
</protein>
<comment type="caution">
    <text evidence="1">The sequence shown here is derived from an EMBL/GenBank/DDBJ whole genome shotgun (WGS) entry which is preliminary data.</text>
</comment>
<organism evidence="1 2">
    <name type="scientific">Neiella litorisoli</name>
    <dbReference type="NCBI Taxonomy" id="2771431"/>
    <lineage>
        <taxon>Bacteria</taxon>
        <taxon>Pseudomonadati</taxon>
        <taxon>Pseudomonadota</taxon>
        <taxon>Gammaproteobacteria</taxon>
        <taxon>Alteromonadales</taxon>
        <taxon>Echinimonadaceae</taxon>
        <taxon>Neiella</taxon>
    </lineage>
</organism>
<name>A0A8J6UF48_9GAMM</name>
<evidence type="ECO:0000313" key="2">
    <source>
        <dbReference type="Proteomes" id="UP000638014"/>
    </source>
</evidence>
<dbReference type="Proteomes" id="UP000638014">
    <property type="component" value="Unassembled WGS sequence"/>
</dbReference>
<dbReference type="RefSeq" id="WP_191143547.1">
    <property type="nucleotide sequence ID" value="NZ_JACXAF010000003.1"/>
</dbReference>